<name>A0A059E016_9PROT</name>
<dbReference type="PATRIC" id="fig|1280948.3.peg.2281"/>
<organism evidence="3 4">
    <name type="scientific">Hyphomonas atlantica</name>
    <dbReference type="NCBI Taxonomy" id="1280948"/>
    <lineage>
        <taxon>Bacteria</taxon>
        <taxon>Pseudomonadati</taxon>
        <taxon>Pseudomonadota</taxon>
        <taxon>Alphaproteobacteria</taxon>
        <taxon>Hyphomonadales</taxon>
        <taxon>Hyphomonadaceae</taxon>
        <taxon>Hyphomonas</taxon>
    </lineage>
</organism>
<gene>
    <name evidence="3" type="ORF">HY36_17610</name>
</gene>
<comment type="caution">
    <text evidence="3">The sequence shown here is derived from an EMBL/GenBank/DDBJ whole genome shotgun (WGS) entry which is preliminary data.</text>
</comment>
<proteinExistence type="predicted"/>
<dbReference type="Gene3D" id="3.40.50.300">
    <property type="entry name" value="P-loop containing nucleotide triphosphate hydrolases"/>
    <property type="match status" value="1"/>
</dbReference>
<evidence type="ECO:0000313" key="3">
    <source>
        <dbReference type="EMBL" id="KCZ60306.1"/>
    </source>
</evidence>
<keyword evidence="4" id="KW-1185">Reference proteome</keyword>
<dbReference type="Pfam" id="PF10088">
    <property type="entry name" value="DUF2326"/>
    <property type="match status" value="1"/>
</dbReference>
<dbReference type="RefSeq" id="WP_035552689.1">
    <property type="nucleotide sequence ID" value="NZ_AWFH01000024.1"/>
</dbReference>
<dbReference type="OrthoDB" id="7888902at2"/>
<sequence length="567" mass="65497">MLKIKKLYTEPSIIEPISFENGLNFILGVEDETSNKTNGVGKSLSIEFINFVLMKRKSNSRVSLVPSSILPKETSICLDLEIDGEEYTIKRSIEKAEEPFLIFDDRVTTFSKAEDLTAFLGEKMFAHAEGQYPSFRIMMGPLIRDERSEFKSIVGCYDTNERASDDYSPHLYLLGLSVDIYRSIKAAIIQIDDLTRDIKKIKENVLLLRQKDIQDARSDLNELDSEVAEIERSIDALENVSGYEFIKGDIIELEDSLESLRREKALLGQQLTRTKLITSERPLDNEEVSEFYAQISARLGELIKHDLDQVFEFKKKIDEYQNQLIREQRDTLLSKISGLNDQIGELDRQYTSKLEVLDQQGALKNLKQTYAAFQTKADEASQLRAFIGRCEELEAQKQIARSNKESELLRLQSNIIEARKTLESFERTILDIHEYVQGNRKASFEIKQTSKKQVVEIVMRIDDDGSHSVEREKVFIYDLALLLNEDTRKRHPGILIHDNIFDVDQDTLLKSLRYLTDRAKFDVGQQYILTLNADRLDDVTKRALAPHVRAEFTKQHRFLKAKYQEQR</sequence>
<keyword evidence="1" id="KW-0175">Coiled coil</keyword>
<dbReference type="EMBL" id="AWFH01000024">
    <property type="protein sequence ID" value="KCZ60306.1"/>
    <property type="molecule type" value="Genomic_DNA"/>
</dbReference>
<protein>
    <recommendedName>
        <fullName evidence="2">DUF2326 domain-containing protein</fullName>
    </recommendedName>
</protein>
<evidence type="ECO:0000256" key="1">
    <source>
        <dbReference type="SAM" id="Coils"/>
    </source>
</evidence>
<accession>A0A059E016</accession>
<evidence type="ECO:0000259" key="2">
    <source>
        <dbReference type="Pfam" id="PF10088"/>
    </source>
</evidence>
<reference evidence="3 4" key="1">
    <citation type="journal article" date="2014" name="Antonie Van Leeuwenhoek">
        <title>Hyphomonas beringensis sp. nov. and Hyphomonas chukchiensis sp. nov., isolated from surface seawater of the Bering Sea and Chukchi Sea.</title>
        <authorList>
            <person name="Li C."/>
            <person name="Lai Q."/>
            <person name="Li G."/>
            <person name="Dong C."/>
            <person name="Wang J."/>
            <person name="Liao Y."/>
            <person name="Shao Z."/>
        </authorList>
    </citation>
    <scope>NUCLEOTIDE SEQUENCE [LARGE SCALE GENOMIC DNA]</scope>
    <source>
        <strain evidence="3 4">22II1-22F38</strain>
    </source>
</reference>
<dbReference type="STRING" id="1280948.HY36_17610"/>
<feature type="coiled-coil region" evidence="1">
    <location>
        <begin position="184"/>
        <end position="270"/>
    </location>
</feature>
<dbReference type="InterPro" id="IPR018760">
    <property type="entry name" value="DUF2326"/>
</dbReference>
<dbReference type="InterPro" id="IPR027417">
    <property type="entry name" value="P-loop_NTPase"/>
</dbReference>
<feature type="coiled-coil region" evidence="1">
    <location>
        <begin position="363"/>
        <end position="428"/>
    </location>
</feature>
<dbReference type="eggNOG" id="COG5293">
    <property type="taxonomic scope" value="Bacteria"/>
</dbReference>
<feature type="domain" description="DUF2326" evidence="2">
    <location>
        <begin position="434"/>
        <end position="544"/>
    </location>
</feature>
<dbReference type="Proteomes" id="UP000024547">
    <property type="component" value="Unassembled WGS sequence"/>
</dbReference>
<evidence type="ECO:0000313" key="4">
    <source>
        <dbReference type="Proteomes" id="UP000024547"/>
    </source>
</evidence>
<dbReference type="AlphaFoldDB" id="A0A059E016"/>